<feature type="domain" description="HAMP" evidence="13">
    <location>
        <begin position="188"/>
        <end position="241"/>
    </location>
</feature>
<reference evidence="14 15" key="1">
    <citation type="journal article" date="2016" name="Nat. Commun.">
        <title>Thousands of microbial genomes shed light on interconnected biogeochemical processes in an aquifer system.</title>
        <authorList>
            <person name="Anantharaman K."/>
            <person name="Brown C.T."/>
            <person name="Hug L.A."/>
            <person name="Sharon I."/>
            <person name="Castelle C.J."/>
            <person name="Probst A.J."/>
            <person name="Thomas B.C."/>
            <person name="Singh A."/>
            <person name="Wilkins M.J."/>
            <person name="Karaoz U."/>
            <person name="Brodie E.L."/>
            <person name="Williams K.H."/>
            <person name="Hubbard S.S."/>
            <person name="Banfield J.F."/>
        </authorList>
    </citation>
    <scope>NUCLEOTIDE SEQUENCE [LARGE SCALE GENOMIC DNA]</scope>
</reference>
<comment type="subcellular location">
    <subcellularLocation>
        <location evidence="2">Membrane</location>
    </subcellularLocation>
</comment>
<protein>
    <recommendedName>
        <fullName evidence="3">histidine kinase</fullName>
        <ecNumber evidence="3">2.7.13.3</ecNumber>
    </recommendedName>
</protein>
<feature type="domain" description="Histidine kinase" evidence="12">
    <location>
        <begin position="249"/>
        <end position="464"/>
    </location>
</feature>
<evidence type="ECO:0000256" key="6">
    <source>
        <dbReference type="ARBA" id="ARBA00022692"/>
    </source>
</evidence>
<dbReference type="SUPFAM" id="SSF47384">
    <property type="entry name" value="Homodimeric domain of signal transducing histidine kinase"/>
    <property type="match status" value="1"/>
</dbReference>
<sequence length="465" mass="50686">MNTRSLSFRLSLWVTLSFLAATILAFVGFYFVTSRLLQANTDVDLLVHATKLVDVVSSQNSGMHDEIAKEAFIQQFSQIPGMLVVIMDSQGVIVSGSTITTPDPVFYDLFIRAQKDKQPFYVNRPIKDIEMRLFVAPIVKNGNLLASIVVAHPVNVIHKSLNSLLIFVIGVFGVLVIPVAAGGYFLIRRSLSPVSNMADKMARIESSDLSQRVAVPQTADALQELAIAFNGLLERLQQSIDRERQFIADVAHEMKTPLSTITSTAEIALSRPRPGQDYQKALQEVQTDAAKMSATLKNILDLAWSQSDSSSRWQNFSLSETVGELAEVATKLAHPRRITVSNRIAADIFIHGQQEKIFRALLNLIDNAVKFTPPGGEGKISLSLSSQKNLAAIDIKDTGIGIVPDDLPHIFDRFYRGGKSGRTLGSGLGLAIASSIIAAHHGEIEVKSPPTKGSTFTVRLPLASS</sequence>
<dbReference type="SUPFAM" id="SSF158472">
    <property type="entry name" value="HAMP domain-like"/>
    <property type="match status" value="1"/>
</dbReference>
<dbReference type="Gene3D" id="6.10.340.10">
    <property type="match status" value="1"/>
</dbReference>
<dbReference type="CDD" id="cd00082">
    <property type="entry name" value="HisKA"/>
    <property type="match status" value="1"/>
</dbReference>
<evidence type="ECO:0000256" key="1">
    <source>
        <dbReference type="ARBA" id="ARBA00000085"/>
    </source>
</evidence>
<dbReference type="AlphaFoldDB" id="A0A1F4ZBC9"/>
<dbReference type="Gene3D" id="1.10.287.130">
    <property type="match status" value="1"/>
</dbReference>
<dbReference type="PROSITE" id="PS50109">
    <property type="entry name" value="HIS_KIN"/>
    <property type="match status" value="1"/>
</dbReference>
<evidence type="ECO:0000256" key="9">
    <source>
        <dbReference type="ARBA" id="ARBA00023012"/>
    </source>
</evidence>
<evidence type="ECO:0000313" key="14">
    <source>
        <dbReference type="EMBL" id="OGD03226.1"/>
    </source>
</evidence>
<evidence type="ECO:0000259" key="13">
    <source>
        <dbReference type="PROSITE" id="PS50885"/>
    </source>
</evidence>
<evidence type="ECO:0000256" key="3">
    <source>
        <dbReference type="ARBA" id="ARBA00012438"/>
    </source>
</evidence>
<dbReference type="PANTHER" id="PTHR45436">
    <property type="entry name" value="SENSOR HISTIDINE KINASE YKOH"/>
    <property type="match status" value="1"/>
</dbReference>
<dbReference type="Pfam" id="PF00512">
    <property type="entry name" value="HisKA"/>
    <property type="match status" value="1"/>
</dbReference>
<name>A0A1F4ZBC9_9BACT</name>
<dbReference type="EMBL" id="MEXN01000007">
    <property type="protein sequence ID" value="OGD03226.1"/>
    <property type="molecule type" value="Genomic_DNA"/>
</dbReference>
<evidence type="ECO:0000256" key="10">
    <source>
        <dbReference type="ARBA" id="ARBA00023136"/>
    </source>
</evidence>
<dbReference type="SMART" id="SM00387">
    <property type="entry name" value="HATPase_c"/>
    <property type="match status" value="1"/>
</dbReference>
<dbReference type="PANTHER" id="PTHR45436:SF5">
    <property type="entry name" value="SENSOR HISTIDINE KINASE TRCS"/>
    <property type="match status" value="1"/>
</dbReference>
<evidence type="ECO:0000256" key="11">
    <source>
        <dbReference type="SAM" id="Phobius"/>
    </source>
</evidence>
<dbReference type="SMART" id="SM00388">
    <property type="entry name" value="HisKA"/>
    <property type="match status" value="1"/>
</dbReference>
<dbReference type="GO" id="GO:0005886">
    <property type="term" value="C:plasma membrane"/>
    <property type="evidence" value="ECO:0007669"/>
    <property type="project" value="TreeGrafter"/>
</dbReference>
<evidence type="ECO:0000256" key="4">
    <source>
        <dbReference type="ARBA" id="ARBA00022553"/>
    </source>
</evidence>
<keyword evidence="4" id="KW-0597">Phosphoprotein</keyword>
<dbReference type="Pfam" id="PF00672">
    <property type="entry name" value="HAMP"/>
    <property type="match status" value="1"/>
</dbReference>
<dbReference type="InterPro" id="IPR003661">
    <property type="entry name" value="HisK_dim/P_dom"/>
</dbReference>
<feature type="transmembrane region" description="Helical" evidence="11">
    <location>
        <begin position="12"/>
        <end position="32"/>
    </location>
</feature>
<dbReference type="Proteomes" id="UP000177080">
    <property type="component" value="Unassembled WGS sequence"/>
</dbReference>
<dbReference type="InterPro" id="IPR005467">
    <property type="entry name" value="His_kinase_dom"/>
</dbReference>
<keyword evidence="5" id="KW-0808">Transferase</keyword>
<dbReference type="PROSITE" id="PS50885">
    <property type="entry name" value="HAMP"/>
    <property type="match status" value="1"/>
</dbReference>
<evidence type="ECO:0000256" key="8">
    <source>
        <dbReference type="ARBA" id="ARBA00022989"/>
    </source>
</evidence>
<dbReference type="FunFam" id="3.30.565.10:FF:000006">
    <property type="entry name" value="Sensor histidine kinase WalK"/>
    <property type="match status" value="1"/>
</dbReference>
<feature type="transmembrane region" description="Helical" evidence="11">
    <location>
        <begin position="164"/>
        <end position="187"/>
    </location>
</feature>
<dbReference type="Gene3D" id="3.30.565.10">
    <property type="entry name" value="Histidine kinase-like ATPase, C-terminal domain"/>
    <property type="match status" value="1"/>
</dbReference>
<evidence type="ECO:0000256" key="7">
    <source>
        <dbReference type="ARBA" id="ARBA00022777"/>
    </source>
</evidence>
<evidence type="ECO:0000256" key="5">
    <source>
        <dbReference type="ARBA" id="ARBA00022679"/>
    </source>
</evidence>
<dbReference type="InterPro" id="IPR050428">
    <property type="entry name" value="TCS_sensor_his_kinase"/>
</dbReference>
<evidence type="ECO:0000259" key="12">
    <source>
        <dbReference type="PROSITE" id="PS50109"/>
    </source>
</evidence>
<keyword evidence="7" id="KW-0418">Kinase</keyword>
<dbReference type="CDD" id="cd00075">
    <property type="entry name" value="HATPase"/>
    <property type="match status" value="1"/>
</dbReference>
<keyword evidence="10 11" id="KW-0472">Membrane</keyword>
<dbReference type="InterPro" id="IPR003594">
    <property type="entry name" value="HATPase_dom"/>
</dbReference>
<evidence type="ECO:0000313" key="15">
    <source>
        <dbReference type="Proteomes" id="UP000177080"/>
    </source>
</evidence>
<dbReference type="InterPro" id="IPR004358">
    <property type="entry name" value="Sig_transdc_His_kin-like_C"/>
</dbReference>
<dbReference type="PRINTS" id="PR00344">
    <property type="entry name" value="BCTRLSENSOR"/>
</dbReference>
<proteinExistence type="predicted"/>
<comment type="caution">
    <text evidence="14">The sequence shown here is derived from an EMBL/GenBank/DDBJ whole genome shotgun (WGS) entry which is preliminary data.</text>
</comment>
<dbReference type="EC" id="2.7.13.3" evidence="3"/>
<dbReference type="SMART" id="SM00304">
    <property type="entry name" value="HAMP"/>
    <property type="match status" value="1"/>
</dbReference>
<dbReference type="GO" id="GO:0000155">
    <property type="term" value="F:phosphorelay sensor kinase activity"/>
    <property type="evidence" value="ECO:0007669"/>
    <property type="project" value="InterPro"/>
</dbReference>
<dbReference type="STRING" id="1797259.A2989_00135"/>
<dbReference type="CDD" id="cd06225">
    <property type="entry name" value="HAMP"/>
    <property type="match status" value="1"/>
</dbReference>
<dbReference type="InterPro" id="IPR003660">
    <property type="entry name" value="HAMP_dom"/>
</dbReference>
<dbReference type="SUPFAM" id="SSF55874">
    <property type="entry name" value="ATPase domain of HSP90 chaperone/DNA topoisomerase II/histidine kinase"/>
    <property type="match status" value="1"/>
</dbReference>
<dbReference type="InterPro" id="IPR036890">
    <property type="entry name" value="HATPase_C_sf"/>
</dbReference>
<accession>A0A1F4ZBC9</accession>
<keyword evidence="8 11" id="KW-1133">Transmembrane helix</keyword>
<keyword evidence="6 11" id="KW-0812">Transmembrane</keyword>
<dbReference type="Pfam" id="PF02518">
    <property type="entry name" value="HATPase_c"/>
    <property type="match status" value="1"/>
</dbReference>
<keyword evidence="9" id="KW-0902">Two-component regulatory system</keyword>
<evidence type="ECO:0000256" key="2">
    <source>
        <dbReference type="ARBA" id="ARBA00004370"/>
    </source>
</evidence>
<dbReference type="InterPro" id="IPR036097">
    <property type="entry name" value="HisK_dim/P_sf"/>
</dbReference>
<comment type="catalytic activity">
    <reaction evidence="1">
        <text>ATP + protein L-histidine = ADP + protein N-phospho-L-histidine.</text>
        <dbReference type="EC" id="2.7.13.3"/>
    </reaction>
</comment>
<gene>
    <name evidence="14" type="ORF">A2989_00135</name>
</gene>
<organism evidence="14 15">
    <name type="scientific">Candidatus Amesbacteria bacterium RIFCSPLOWO2_01_FULL_48_25</name>
    <dbReference type="NCBI Taxonomy" id="1797259"/>
    <lineage>
        <taxon>Bacteria</taxon>
        <taxon>Candidatus Amesiibacteriota</taxon>
    </lineage>
</organism>